<accession>A0A955RIS9</accession>
<keyword evidence="1" id="KW-1133">Transmembrane helix</keyword>
<comment type="caution">
    <text evidence="2">The sequence shown here is derived from an EMBL/GenBank/DDBJ whole genome shotgun (WGS) entry which is preliminary data.</text>
</comment>
<dbReference type="Proteomes" id="UP000783287">
    <property type="component" value="Unassembled WGS sequence"/>
</dbReference>
<reference evidence="2" key="2">
    <citation type="journal article" date="2021" name="Microbiome">
        <title>Successional dynamics and alternative stable states in a saline activated sludge microbial community over 9 years.</title>
        <authorList>
            <person name="Wang Y."/>
            <person name="Ye J."/>
            <person name="Ju F."/>
            <person name="Liu L."/>
            <person name="Boyd J.A."/>
            <person name="Deng Y."/>
            <person name="Parks D.H."/>
            <person name="Jiang X."/>
            <person name="Yin X."/>
            <person name="Woodcroft B.J."/>
            <person name="Tyson G.W."/>
            <person name="Hugenholtz P."/>
            <person name="Polz M.F."/>
            <person name="Zhang T."/>
        </authorList>
    </citation>
    <scope>NUCLEOTIDE SEQUENCE</scope>
    <source>
        <strain evidence="2">HKST-UBA14</strain>
    </source>
</reference>
<gene>
    <name evidence="2" type="ORF">KC909_01690</name>
</gene>
<name>A0A955RIS9_9BACT</name>
<evidence type="ECO:0000313" key="3">
    <source>
        <dbReference type="Proteomes" id="UP000783287"/>
    </source>
</evidence>
<evidence type="ECO:0000256" key="1">
    <source>
        <dbReference type="SAM" id="Phobius"/>
    </source>
</evidence>
<dbReference type="EMBL" id="JAGQLK010000023">
    <property type="protein sequence ID" value="MCA9383053.1"/>
    <property type="molecule type" value="Genomic_DNA"/>
</dbReference>
<sequence length="284" mass="32067">MEQQMNTPIEPGSSKPSEVKSTPVRYGFILFVSMIFCVVVVLIISVVLALKKDESNEQITVTPTETVVVSTEPEQTAIPEEQTYYEYEEYNSDAISFMHPVGWEVNVTVAEVGEWCSWAQTYTKVKSLTLTDGGENVLKVVNDPCPFGYGPGSFTYDFDNPTVLTYGSPDGINEIRFGSRPDFSYIEPLGRYLFIIPEGTLVSEYISPDEVTMTLGVEENAQEVQMDWEYNVSFVNGSIFPAFSPENEEKSWIEIDIECALDTEEESSMCIEFVQQFFNSLEQY</sequence>
<organism evidence="2 3">
    <name type="scientific">Candidatus Dojkabacteria bacterium</name>
    <dbReference type="NCBI Taxonomy" id="2099670"/>
    <lineage>
        <taxon>Bacteria</taxon>
        <taxon>Candidatus Dojkabacteria</taxon>
    </lineage>
</organism>
<reference evidence="2" key="1">
    <citation type="submission" date="2020-04" db="EMBL/GenBank/DDBJ databases">
        <authorList>
            <person name="Zhang T."/>
        </authorList>
    </citation>
    <scope>NUCLEOTIDE SEQUENCE</scope>
    <source>
        <strain evidence="2">HKST-UBA14</strain>
    </source>
</reference>
<proteinExistence type="predicted"/>
<feature type="transmembrane region" description="Helical" evidence="1">
    <location>
        <begin position="26"/>
        <end position="50"/>
    </location>
</feature>
<keyword evidence="1" id="KW-0812">Transmembrane</keyword>
<evidence type="ECO:0000313" key="2">
    <source>
        <dbReference type="EMBL" id="MCA9383053.1"/>
    </source>
</evidence>
<dbReference type="AlphaFoldDB" id="A0A955RIS9"/>
<keyword evidence="1" id="KW-0472">Membrane</keyword>
<protein>
    <submittedName>
        <fullName evidence="2">Uncharacterized protein</fullName>
    </submittedName>
</protein>